<evidence type="ECO:0000313" key="6">
    <source>
        <dbReference type="Proteomes" id="UP000306145"/>
    </source>
</evidence>
<keyword evidence="1" id="KW-0596">Phosphopantetheine</keyword>
<evidence type="ECO:0000259" key="4">
    <source>
        <dbReference type="Pfam" id="PF00501"/>
    </source>
</evidence>
<evidence type="ECO:0000313" key="5">
    <source>
        <dbReference type="EMBL" id="TNH30809.1"/>
    </source>
</evidence>
<dbReference type="InterPro" id="IPR020845">
    <property type="entry name" value="AMP-binding_CS"/>
</dbReference>
<protein>
    <submittedName>
        <fullName evidence="5">AMP-binding protein</fullName>
    </submittedName>
</protein>
<dbReference type="Pfam" id="PF00501">
    <property type="entry name" value="AMP-binding"/>
    <property type="match status" value="1"/>
</dbReference>
<gene>
    <name evidence="5" type="ORF">FHG89_05560</name>
</gene>
<reference evidence="5 6" key="1">
    <citation type="submission" date="2019-06" db="EMBL/GenBank/DDBJ databases">
        <title>Micromonospora ordensis sp. nov., isolated from deep marine sediment.</title>
        <authorList>
            <person name="Veyisoglu A."/>
            <person name="Carro L."/>
            <person name="Klenk H.-P."/>
            <person name="Sahin N."/>
        </authorList>
    </citation>
    <scope>NUCLEOTIDE SEQUENCE [LARGE SCALE GENOMIC DNA]</scope>
    <source>
        <strain evidence="5 6">S2509</strain>
    </source>
</reference>
<dbReference type="OrthoDB" id="9763207at2"/>
<dbReference type="EMBL" id="VDFY01000097">
    <property type="protein sequence ID" value="TNH30809.1"/>
    <property type="molecule type" value="Genomic_DNA"/>
</dbReference>
<dbReference type="Gene3D" id="3.40.50.980">
    <property type="match status" value="2"/>
</dbReference>
<dbReference type="SUPFAM" id="SSF56801">
    <property type="entry name" value="Acetyl-CoA synthetase-like"/>
    <property type="match status" value="1"/>
</dbReference>
<organism evidence="5 6">
    <name type="scientific">Micromonospora orduensis</name>
    <dbReference type="NCBI Taxonomy" id="1420891"/>
    <lineage>
        <taxon>Bacteria</taxon>
        <taxon>Bacillati</taxon>
        <taxon>Actinomycetota</taxon>
        <taxon>Actinomycetes</taxon>
        <taxon>Micromonosporales</taxon>
        <taxon>Micromonosporaceae</taxon>
        <taxon>Micromonospora</taxon>
    </lineage>
</organism>
<sequence length="177" mass="19695">APPRHHHPAQAAYIVYTSGSTGTPKAITVTATTLENVVEWQLARRSGSQTGVQLASIGFDVSLLEFFVTLSDGGRLVLPDEDQRRDPDLLLDLLADKRVERLYSTPAFLHQLAYAWAQREQRPALSLREILLSGEVLRLSDELHELLRHLDNPTLENQYGPSETHEATANLLTGDPH</sequence>
<accession>A0A5C4QXL9</accession>
<dbReference type="AlphaFoldDB" id="A0A5C4QXL9"/>
<evidence type="ECO:0000256" key="1">
    <source>
        <dbReference type="ARBA" id="ARBA00022450"/>
    </source>
</evidence>
<feature type="non-terminal residue" evidence="5">
    <location>
        <position position="177"/>
    </location>
</feature>
<evidence type="ECO:0000256" key="2">
    <source>
        <dbReference type="ARBA" id="ARBA00022553"/>
    </source>
</evidence>
<dbReference type="PANTHER" id="PTHR44845">
    <property type="entry name" value="CARRIER DOMAIN-CONTAINING PROTEIN"/>
    <property type="match status" value="1"/>
</dbReference>
<feature type="non-terminal residue" evidence="5">
    <location>
        <position position="1"/>
    </location>
</feature>
<dbReference type="InterPro" id="IPR000873">
    <property type="entry name" value="AMP-dep_synth/lig_dom"/>
</dbReference>
<proteinExistence type="predicted"/>
<name>A0A5C4QXL9_9ACTN</name>
<feature type="region of interest" description="Disordered" evidence="3">
    <location>
        <begin position="154"/>
        <end position="177"/>
    </location>
</feature>
<feature type="domain" description="AMP-dependent synthetase/ligase" evidence="4">
    <location>
        <begin position="5"/>
        <end position="169"/>
    </location>
</feature>
<evidence type="ECO:0000256" key="3">
    <source>
        <dbReference type="SAM" id="MobiDB-lite"/>
    </source>
</evidence>
<keyword evidence="2" id="KW-0597">Phosphoprotein</keyword>
<dbReference type="PROSITE" id="PS00455">
    <property type="entry name" value="AMP_BINDING"/>
    <property type="match status" value="1"/>
</dbReference>
<dbReference type="RefSeq" id="WP_139583273.1">
    <property type="nucleotide sequence ID" value="NZ_VDFY01000097.1"/>
</dbReference>
<comment type="caution">
    <text evidence="5">The sequence shown here is derived from an EMBL/GenBank/DDBJ whole genome shotgun (WGS) entry which is preliminary data.</text>
</comment>
<keyword evidence="6" id="KW-1185">Reference proteome</keyword>
<dbReference type="PANTHER" id="PTHR44845:SF6">
    <property type="entry name" value="BETA-ALANINE-ACTIVATING ENZYME"/>
    <property type="match status" value="1"/>
</dbReference>
<dbReference type="Proteomes" id="UP000306145">
    <property type="component" value="Unassembled WGS sequence"/>
</dbReference>